<dbReference type="KEGG" id="gey:QMQ05_05675"/>
<name>A0AAU6WGJ5_9MICC</name>
<dbReference type="Proteomes" id="UP001486888">
    <property type="component" value="Chromosome"/>
</dbReference>
<keyword evidence="2" id="KW-1185">Reference proteome</keyword>
<organism evidence="1 2">
    <name type="scientific">Glutamicibacter ectropisis</name>
    <dbReference type="NCBI Taxonomy" id="3046593"/>
    <lineage>
        <taxon>Bacteria</taxon>
        <taxon>Bacillati</taxon>
        <taxon>Actinomycetota</taxon>
        <taxon>Actinomycetes</taxon>
        <taxon>Micrococcales</taxon>
        <taxon>Micrococcaceae</taxon>
        <taxon>Glutamicibacter</taxon>
    </lineage>
</organism>
<protein>
    <recommendedName>
        <fullName evidence="3">Glutaredoxin</fullName>
    </recommendedName>
</protein>
<proteinExistence type="predicted"/>
<accession>A0AAU6WGJ5</accession>
<dbReference type="Gene3D" id="3.40.30.10">
    <property type="entry name" value="Glutaredoxin"/>
    <property type="match status" value="1"/>
</dbReference>
<evidence type="ECO:0008006" key="3">
    <source>
        <dbReference type="Google" id="ProtNLM"/>
    </source>
</evidence>
<dbReference type="RefSeq" id="WP_345473718.1">
    <property type="nucleotide sequence ID" value="NZ_CP125942.1"/>
</dbReference>
<sequence>MSDFEQAPGEEPQVDERPRITVYVKPSGKGPPVCQGCKATLRKLDEAGIPHNKIIVHDDHLELIDELKREAATLGVACEIPFVHVYYPATTDETTWFGYQPDKINKLKEELQP</sequence>
<dbReference type="EMBL" id="CP125942">
    <property type="protein sequence ID" value="XAO47012.1"/>
    <property type="molecule type" value="Genomic_DNA"/>
</dbReference>
<evidence type="ECO:0000313" key="2">
    <source>
        <dbReference type="Proteomes" id="UP001486888"/>
    </source>
</evidence>
<reference evidence="1 2" key="1">
    <citation type="submission" date="2023-05" db="EMBL/GenBank/DDBJ databases">
        <title>Glutamicibacter sp. B1, complete genome.</title>
        <authorList>
            <person name="Long Y.H."/>
            <person name="Fang T."/>
            <person name="Li X.Y."/>
        </authorList>
    </citation>
    <scope>NUCLEOTIDE SEQUENCE [LARGE SCALE GENOMIC DNA]</scope>
    <source>
        <strain evidence="1 2">B1</strain>
    </source>
</reference>
<dbReference type="AlphaFoldDB" id="A0AAU6WGJ5"/>
<evidence type="ECO:0000313" key="1">
    <source>
        <dbReference type="EMBL" id="XAO47012.1"/>
    </source>
</evidence>
<gene>
    <name evidence="1" type="ORF">QMQ05_05675</name>
</gene>